<dbReference type="Gene3D" id="3.10.290.10">
    <property type="entry name" value="RNA-binding S4 domain"/>
    <property type="match status" value="1"/>
</dbReference>
<dbReference type="InterPro" id="IPR036986">
    <property type="entry name" value="S4_RNA-bd_sf"/>
</dbReference>
<comment type="subcellular location">
    <subcellularLocation>
        <location evidence="10">Cytoplasm</location>
    </subcellularLocation>
</comment>
<dbReference type="GO" id="GO:0006437">
    <property type="term" value="P:tyrosyl-tRNA aminoacylation"/>
    <property type="evidence" value="ECO:0007669"/>
    <property type="project" value="UniProtKB-UniRule"/>
</dbReference>
<reference evidence="14" key="1">
    <citation type="submission" date="2019-12" db="EMBL/GenBank/DDBJ databases">
        <authorList>
            <person name="Awala S.I."/>
            <person name="Rhee S.K."/>
        </authorList>
    </citation>
    <scope>NUCLEOTIDE SEQUENCE [LARGE SCALE GENOMIC DNA]</scope>
    <source>
        <strain evidence="14">IM1</strain>
    </source>
</reference>
<evidence type="ECO:0000256" key="2">
    <source>
        <dbReference type="ARBA" id="ARBA00022490"/>
    </source>
</evidence>
<evidence type="ECO:0000256" key="6">
    <source>
        <dbReference type="ARBA" id="ARBA00022884"/>
    </source>
</evidence>
<feature type="domain" description="RNA-binding S4" evidence="12">
    <location>
        <begin position="337"/>
        <end position="374"/>
    </location>
</feature>
<keyword evidence="4 10" id="KW-0547">Nucleotide-binding</keyword>
<evidence type="ECO:0000256" key="9">
    <source>
        <dbReference type="ARBA" id="ARBA00048248"/>
    </source>
</evidence>
<evidence type="ECO:0000256" key="3">
    <source>
        <dbReference type="ARBA" id="ARBA00022598"/>
    </source>
</evidence>
<dbReference type="FunFam" id="1.10.240.10:FF:000006">
    <property type="entry name" value="Tyrosine--tRNA ligase"/>
    <property type="match status" value="1"/>
</dbReference>
<dbReference type="PRINTS" id="PR01040">
    <property type="entry name" value="TRNASYNTHTYR"/>
</dbReference>
<dbReference type="GO" id="GO:0004831">
    <property type="term" value="F:tyrosine-tRNA ligase activity"/>
    <property type="evidence" value="ECO:0007669"/>
    <property type="project" value="UniProtKB-UniRule"/>
</dbReference>
<dbReference type="CDD" id="cd00165">
    <property type="entry name" value="S4"/>
    <property type="match status" value="1"/>
</dbReference>
<dbReference type="GO" id="GO:0005829">
    <property type="term" value="C:cytosol"/>
    <property type="evidence" value="ECO:0007669"/>
    <property type="project" value="TreeGrafter"/>
</dbReference>
<dbReference type="GO" id="GO:0003723">
    <property type="term" value="F:RNA binding"/>
    <property type="evidence" value="ECO:0007669"/>
    <property type="project" value="UniProtKB-KW"/>
</dbReference>
<keyword evidence="2 10" id="KW-0963">Cytoplasm</keyword>
<proteinExistence type="inferred from homology"/>
<accession>A0A858QAS1</accession>
<keyword evidence="3 10" id="KW-0436">Ligase</keyword>
<comment type="function">
    <text evidence="10">Catalyzes the attachment of tyrosine to tRNA(Tyr) in a two-step reaction: tyrosine is first activated by ATP to form Tyr-AMP and then transferred to the acceptor end of tRNA(Tyr).</text>
</comment>
<keyword evidence="7 10" id="KW-0648">Protein biosynthesis</keyword>
<keyword evidence="8 10" id="KW-0030">Aminoacyl-tRNA synthetase</keyword>
<evidence type="ECO:0000256" key="5">
    <source>
        <dbReference type="ARBA" id="ARBA00022840"/>
    </source>
</evidence>
<gene>
    <name evidence="10" type="primary">tyrS</name>
    <name evidence="13" type="ORF">GNH96_14220</name>
</gene>
<dbReference type="FunFam" id="3.40.50.620:FF:000061">
    <property type="entry name" value="Tyrosine--tRNA ligase"/>
    <property type="match status" value="1"/>
</dbReference>
<comment type="similarity">
    <text evidence="10">Belongs to the class-I aminoacyl-tRNA synthetase family. TyrS type 2 subfamily.</text>
</comment>
<dbReference type="AlphaFoldDB" id="A0A858QAS1"/>
<feature type="short sequence motif" description="'KMSKS' region" evidence="10">
    <location>
        <begin position="223"/>
        <end position="227"/>
    </location>
</feature>
<dbReference type="InterPro" id="IPR024088">
    <property type="entry name" value="Tyr-tRNA-ligase_bac-type"/>
</dbReference>
<dbReference type="InterPro" id="IPR002305">
    <property type="entry name" value="aa-tRNA-synth_Ic"/>
</dbReference>
<evidence type="ECO:0000313" key="14">
    <source>
        <dbReference type="Proteomes" id="UP000503004"/>
    </source>
</evidence>
<dbReference type="Pfam" id="PF00579">
    <property type="entry name" value="tRNA-synt_1b"/>
    <property type="match status" value="1"/>
</dbReference>
<dbReference type="PANTHER" id="PTHR11766">
    <property type="entry name" value="TYROSYL-TRNA SYNTHETASE"/>
    <property type="match status" value="1"/>
</dbReference>
<keyword evidence="6 11" id="KW-0694">RNA-binding</keyword>
<dbReference type="InterPro" id="IPR014729">
    <property type="entry name" value="Rossmann-like_a/b/a_fold"/>
</dbReference>
<evidence type="ECO:0000256" key="10">
    <source>
        <dbReference type="HAMAP-Rule" id="MF_02007"/>
    </source>
</evidence>
<dbReference type="PANTHER" id="PTHR11766:SF1">
    <property type="entry name" value="TYROSINE--TRNA LIGASE"/>
    <property type="match status" value="1"/>
</dbReference>
<evidence type="ECO:0000256" key="11">
    <source>
        <dbReference type="PROSITE-ProRule" id="PRU00182"/>
    </source>
</evidence>
<dbReference type="Proteomes" id="UP000503004">
    <property type="component" value="Chromosome"/>
</dbReference>
<dbReference type="HAMAP" id="MF_02007">
    <property type="entry name" value="Tyr_tRNA_synth_type2"/>
    <property type="match status" value="1"/>
</dbReference>
<dbReference type="SUPFAM" id="SSF55174">
    <property type="entry name" value="Alpha-L RNA-binding motif"/>
    <property type="match status" value="1"/>
</dbReference>
<dbReference type="PROSITE" id="PS00178">
    <property type="entry name" value="AA_TRNA_LIGASE_I"/>
    <property type="match status" value="1"/>
</dbReference>
<evidence type="ECO:0000259" key="12">
    <source>
        <dbReference type="Pfam" id="PF01479"/>
    </source>
</evidence>
<comment type="catalytic activity">
    <reaction evidence="9 10">
        <text>tRNA(Tyr) + L-tyrosine + ATP = L-tyrosyl-tRNA(Tyr) + AMP + diphosphate + H(+)</text>
        <dbReference type="Rhea" id="RHEA:10220"/>
        <dbReference type="Rhea" id="RHEA-COMP:9706"/>
        <dbReference type="Rhea" id="RHEA-COMP:9707"/>
        <dbReference type="ChEBI" id="CHEBI:15378"/>
        <dbReference type="ChEBI" id="CHEBI:30616"/>
        <dbReference type="ChEBI" id="CHEBI:33019"/>
        <dbReference type="ChEBI" id="CHEBI:58315"/>
        <dbReference type="ChEBI" id="CHEBI:78442"/>
        <dbReference type="ChEBI" id="CHEBI:78536"/>
        <dbReference type="ChEBI" id="CHEBI:456215"/>
        <dbReference type="EC" id="6.1.1.1"/>
    </reaction>
</comment>
<dbReference type="FunFam" id="3.10.290.10:FF:000022">
    <property type="entry name" value="Tyrosine--tRNA ligase"/>
    <property type="match status" value="1"/>
</dbReference>
<sequence length="397" mass="44496">MNDVMTQLLRGTHEVLRQEDLQKRIESGKPLRIKAGFDPTAPDLHLGHTVLLNKLKQFQDLGHETIFLIGDFTGMIGDPTGKNVTRKPLSRDEVIENAKTYEEQIFKILSPERTLVMFNSSWMNAMTSADLIQLAAKHTVARMLERDDFAKRYGSGQPISIHEFLYPLIQGYDSVALKADVELGGTDQKFNLLVGRHLQEIYGQTPQVVVTMPILEGLDGVQKMSKSLGNYIGIADHPDDMFGKIMSISDDLMWRWYELLSFAPMTEVARWRQECAEGANPRDIKVKLGQEIVERFHGAQAARKALENFEARHRDNAVPDDLVEQTVSVPEGGYPIANLVNDLALAASTSEALRLIRQGGIKIDGERLEDPKRKMAAGATHVIQVGKRKFAKVRLKA</sequence>
<dbReference type="InterPro" id="IPR024108">
    <property type="entry name" value="Tyr-tRNA-ligase_bac_2"/>
</dbReference>
<dbReference type="RefSeq" id="WP_169604260.1">
    <property type="nucleotide sequence ID" value="NZ_CP046565.1"/>
</dbReference>
<dbReference type="Pfam" id="PF01479">
    <property type="entry name" value="S4"/>
    <property type="match status" value="1"/>
</dbReference>
<protein>
    <recommendedName>
        <fullName evidence="10">Tyrosine--tRNA ligase</fullName>
        <ecNumber evidence="10">6.1.1.1</ecNumber>
    </recommendedName>
    <alternativeName>
        <fullName evidence="10">Tyrosyl-tRNA synthetase</fullName>
        <shortName evidence="10">TyrRS</shortName>
    </alternativeName>
</protein>
<dbReference type="EC" id="6.1.1.1" evidence="10"/>
<evidence type="ECO:0000256" key="4">
    <source>
        <dbReference type="ARBA" id="ARBA00022741"/>
    </source>
</evidence>
<comment type="subunit">
    <text evidence="1 10">Homodimer.</text>
</comment>
<evidence type="ECO:0000313" key="13">
    <source>
        <dbReference type="EMBL" id="QJD30988.1"/>
    </source>
</evidence>
<dbReference type="EMBL" id="CP046565">
    <property type="protein sequence ID" value="QJD30988.1"/>
    <property type="molecule type" value="Genomic_DNA"/>
</dbReference>
<dbReference type="InterPro" id="IPR001412">
    <property type="entry name" value="aa-tRNA-synth_I_CS"/>
</dbReference>
<keyword evidence="5 10" id="KW-0067">ATP-binding</keyword>
<dbReference type="Gene3D" id="3.40.50.620">
    <property type="entry name" value="HUPs"/>
    <property type="match status" value="1"/>
</dbReference>
<dbReference type="InterPro" id="IPR002942">
    <property type="entry name" value="S4_RNA-bd"/>
</dbReference>
<dbReference type="InterPro" id="IPR002307">
    <property type="entry name" value="Tyr-tRNA-ligase"/>
</dbReference>
<dbReference type="SUPFAM" id="SSF52374">
    <property type="entry name" value="Nucleotidylyl transferase"/>
    <property type="match status" value="1"/>
</dbReference>
<dbReference type="KEGG" id="metu:GNH96_14220"/>
<dbReference type="NCBIfam" id="TIGR00234">
    <property type="entry name" value="tyrS"/>
    <property type="match status" value="1"/>
</dbReference>
<dbReference type="PROSITE" id="PS50889">
    <property type="entry name" value="S4"/>
    <property type="match status" value="1"/>
</dbReference>
<keyword evidence="14" id="KW-1185">Reference proteome</keyword>
<feature type="binding site" evidence="10">
    <location>
        <position position="226"/>
    </location>
    <ligand>
        <name>ATP</name>
        <dbReference type="ChEBI" id="CHEBI:30616"/>
    </ligand>
</feature>
<dbReference type="CDD" id="cd00805">
    <property type="entry name" value="TyrRS_core"/>
    <property type="match status" value="1"/>
</dbReference>
<name>A0A858QAS1_9GAMM</name>
<evidence type="ECO:0000256" key="7">
    <source>
        <dbReference type="ARBA" id="ARBA00022917"/>
    </source>
</evidence>
<evidence type="ECO:0000256" key="1">
    <source>
        <dbReference type="ARBA" id="ARBA00011738"/>
    </source>
</evidence>
<feature type="short sequence motif" description="'HIGH' region" evidence="10">
    <location>
        <begin position="39"/>
        <end position="48"/>
    </location>
</feature>
<dbReference type="Gene3D" id="1.10.240.10">
    <property type="entry name" value="Tyrosyl-Transfer RNA Synthetase"/>
    <property type="match status" value="1"/>
</dbReference>
<organism evidence="13 14">
    <name type="scientific">Methylococcus geothermalis</name>
    <dbReference type="NCBI Taxonomy" id="2681310"/>
    <lineage>
        <taxon>Bacteria</taxon>
        <taxon>Pseudomonadati</taxon>
        <taxon>Pseudomonadota</taxon>
        <taxon>Gammaproteobacteria</taxon>
        <taxon>Methylococcales</taxon>
        <taxon>Methylococcaceae</taxon>
        <taxon>Methylococcus</taxon>
    </lineage>
</organism>
<dbReference type="GO" id="GO:0005524">
    <property type="term" value="F:ATP binding"/>
    <property type="evidence" value="ECO:0007669"/>
    <property type="project" value="UniProtKB-UniRule"/>
</dbReference>
<evidence type="ECO:0000256" key="8">
    <source>
        <dbReference type="ARBA" id="ARBA00023146"/>
    </source>
</evidence>